<gene>
    <name evidence="4" type="ORF">OEZ60_05550</name>
</gene>
<sequence>MLHKFRTSAIAALLIASTAAAPASAWGQREQDMLKGAAAAAAVGYLLMNSRAKAQQPARSQTGYYQPQTSYRQPQTSYRQPQSSYYPQPSYQQPARYEQPSYGSSDVYSTPAARAFNSYPLSDRRRIQARLSEWGYYNGGIDGSFGPMTYRAVTAFAGDSQGTTELTTVAGAYDFYGRLLR</sequence>
<evidence type="ECO:0000313" key="4">
    <source>
        <dbReference type="EMBL" id="MCU9847465.1"/>
    </source>
</evidence>
<name>A0ABT2X6Q0_9RHOB</name>
<dbReference type="Proteomes" id="UP001209535">
    <property type="component" value="Unassembled WGS sequence"/>
</dbReference>
<feature type="chain" id="PRO_5046546935" evidence="2">
    <location>
        <begin position="26"/>
        <end position="181"/>
    </location>
</feature>
<evidence type="ECO:0000256" key="2">
    <source>
        <dbReference type="SAM" id="SignalP"/>
    </source>
</evidence>
<feature type="domain" description="Peptidoglycan binding-like" evidence="3">
    <location>
        <begin position="122"/>
        <end position="156"/>
    </location>
</feature>
<dbReference type="InterPro" id="IPR036366">
    <property type="entry name" value="PGBDSf"/>
</dbReference>
<keyword evidence="2" id="KW-0732">Signal</keyword>
<proteinExistence type="predicted"/>
<accession>A0ABT2X6Q0</accession>
<comment type="caution">
    <text evidence="4">The sequence shown here is derived from an EMBL/GenBank/DDBJ whole genome shotgun (WGS) entry which is preliminary data.</text>
</comment>
<feature type="compositionally biased region" description="Polar residues" evidence="1">
    <location>
        <begin position="57"/>
        <end position="70"/>
    </location>
</feature>
<feature type="compositionally biased region" description="Low complexity" evidence="1">
    <location>
        <begin position="71"/>
        <end position="94"/>
    </location>
</feature>
<dbReference type="InterPro" id="IPR002477">
    <property type="entry name" value="Peptidoglycan-bd-like"/>
</dbReference>
<feature type="region of interest" description="Disordered" evidence="1">
    <location>
        <begin position="57"/>
        <end position="105"/>
    </location>
</feature>
<evidence type="ECO:0000313" key="5">
    <source>
        <dbReference type="Proteomes" id="UP001209535"/>
    </source>
</evidence>
<dbReference type="Pfam" id="PF01471">
    <property type="entry name" value="PG_binding_1"/>
    <property type="match status" value="1"/>
</dbReference>
<evidence type="ECO:0000259" key="3">
    <source>
        <dbReference type="Pfam" id="PF01471"/>
    </source>
</evidence>
<dbReference type="SUPFAM" id="SSF47090">
    <property type="entry name" value="PGBD-like"/>
    <property type="match status" value="1"/>
</dbReference>
<reference evidence="4 5" key="1">
    <citation type="submission" date="2022-10" db="EMBL/GenBank/DDBJ databases">
        <title>Defluviimonas sp. nov., isolated from ocean surface sediments.</title>
        <authorList>
            <person name="He W."/>
            <person name="Wang L."/>
            <person name="Zhang D.-F."/>
        </authorList>
    </citation>
    <scope>NUCLEOTIDE SEQUENCE [LARGE SCALE GENOMIC DNA]</scope>
    <source>
        <strain evidence="4 5">WL0024</strain>
    </source>
</reference>
<dbReference type="Gene3D" id="1.10.101.10">
    <property type="entry name" value="PGBD-like superfamily/PGBD"/>
    <property type="match status" value="1"/>
</dbReference>
<organism evidence="4 5">
    <name type="scientific">Albidovulum salinarum</name>
    <dbReference type="NCBI Taxonomy" id="2984153"/>
    <lineage>
        <taxon>Bacteria</taxon>
        <taxon>Pseudomonadati</taxon>
        <taxon>Pseudomonadota</taxon>
        <taxon>Alphaproteobacteria</taxon>
        <taxon>Rhodobacterales</taxon>
        <taxon>Paracoccaceae</taxon>
        <taxon>Albidovulum</taxon>
    </lineage>
</organism>
<keyword evidence="5" id="KW-1185">Reference proteome</keyword>
<dbReference type="EMBL" id="JAOVQO010000004">
    <property type="protein sequence ID" value="MCU9847465.1"/>
    <property type="molecule type" value="Genomic_DNA"/>
</dbReference>
<evidence type="ECO:0000256" key="1">
    <source>
        <dbReference type="SAM" id="MobiDB-lite"/>
    </source>
</evidence>
<dbReference type="RefSeq" id="WP_263334022.1">
    <property type="nucleotide sequence ID" value="NZ_JAOVQO010000004.1"/>
</dbReference>
<feature type="signal peptide" evidence="2">
    <location>
        <begin position="1"/>
        <end position="25"/>
    </location>
</feature>
<protein>
    <submittedName>
        <fullName evidence="4">Peptidoglycan-binding protein</fullName>
    </submittedName>
</protein>
<dbReference type="InterPro" id="IPR036365">
    <property type="entry name" value="PGBD-like_sf"/>
</dbReference>